<accession>A0A3B7MDL0</accession>
<dbReference type="EMBL" id="CP032152">
    <property type="protein sequence ID" value="AXY67685.1"/>
    <property type="molecule type" value="Genomic_DNA"/>
</dbReference>
<dbReference type="RefSeq" id="WP_181496485.1">
    <property type="nucleotide sequence ID" value="NZ_CP032152.1"/>
</dbReference>
<dbReference type="Proteomes" id="UP000261812">
    <property type="component" value="Chromosome"/>
</dbReference>
<dbReference type="AlphaFoldDB" id="A0A3B7MDL0"/>
<evidence type="ECO:0000313" key="1">
    <source>
        <dbReference type="EMBL" id="AXY67685.1"/>
    </source>
</evidence>
<organism evidence="1 2">
    <name type="scientific">Thermosynechococcus sichuanensis E542</name>
    <dbReference type="NCBI Taxonomy" id="2016101"/>
    <lineage>
        <taxon>Bacteria</taxon>
        <taxon>Bacillati</taxon>
        <taxon>Cyanobacteriota</taxon>
        <taxon>Cyanophyceae</taxon>
        <taxon>Acaryochloridales</taxon>
        <taxon>Thermosynechococcaceae</taxon>
        <taxon>Thermosynechococcus</taxon>
        <taxon>Thermosynechococcus sichuanensis</taxon>
    </lineage>
</organism>
<name>A0A3B7MDL0_9CYAN</name>
<sequence>MDRYPSLQLLKYSYRSAVAWCEEHGWTDLFIEQYQYWAFPPGGVMPLPLPTEGLQCIELPVALSPQQRRLQMLALAIALITTGLSGWLQSLFPLVIGFSCCALLIAAQEP</sequence>
<keyword evidence="2" id="KW-1185">Reference proteome</keyword>
<evidence type="ECO:0000313" key="2">
    <source>
        <dbReference type="Proteomes" id="UP000261812"/>
    </source>
</evidence>
<proteinExistence type="predicted"/>
<dbReference type="KEGG" id="tsq:D3A95_04710"/>
<gene>
    <name evidence="1" type="ORF">D3A95_04710</name>
</gene>
<protein>
    <submittedName>
        <fullName evidence="1">Uncharacterized protein</fullName>
    </submittedName>
</protein>
<reference evidence="2" key="1">
    <citation type="submission" date="2018-09" db="EMBL/GenBank/DDBJ databases">
        <title>Complete genome sequence of thermophilic cyanobacteria strain Thermosynechococcus elongatus PKUAC-SCTE542.</title>
        <authorList>
            <person name="Liang Y."/>
            <person name="Tang J."/>
            <person name="Daroch M."/>
        </authorList>
    </citation>
    <scope>NUCLEOTIDE SEQUENCE [LARGE SCALE GENOMIC DNA]</scope>
    <source>
        <strain evidence="2">E542</strain>
    </source>
</reference>